<comment type="similarity">
    <text evidence="1">Belongs to the DMRT family.</text>
</comment>
<keyword evidence="2 6" id="KW-0479">Metal-binding</keyword>
<dbReference type="FunFam" id="4.10.1040.10:FF:000001">
    <property type="entry name" value="doublesex- and mab-3-related transcription factor 1"/>
    <property type="match status" value="1"/>
</dbReference>
<sequence length="472" mass="51946">MCAQQCVAKRIIYIFLKRGIPLSQMSGQLERGLQLRITAKSEALKSVEVFDLTTSDGCAGARRRLGDEAESKEVVAPESPEGCEQNAERKMTRSPKCARCRNHGVVSCLKGHKRFCRWRDCRCACCLLVVERQRVMAAQVALRRQQAAEVRRAHGQGKKGVKCSAPLRRTAYHCFTRAADSSTVAKSHPQGLKPLTPQEIGASSWPKQRHQTHFPCPSISARMRKRRAFADKELENVMLERELRQRELQGELSFPPSALIPVLHPPPLPVSPCLRCCSPNKDSPSAVTPSCVPAYKYKQLCDYGLQFYDFFPLKSRCSTGGDHDGFLLSRSSAQHGEDKEVANGWRDCGKRAKAELTPPPSQQRLKTDADPASCVCFVRPTLKQAEPADLGDVSTARLSTSGSEPPVLSELDVPPHTGPFDTGPRVGRGWSVDAPSTEAGPHTEFDEGSQRGSARTPAVRPLPFSVEALLRA</sequence>
<dbReference type="GO" id="GO:0005634">
    <property type="term" value="C:nucleus"/>
    <property type="evidence" value="ECO:0007669"/>
    <property type="project" value="UniProtKB-SubCell"/>
</dbReference>
<dbReference type="PANTHER" id="PTHR12322:SF122">
    <property type="entry name" value="DOUBLESEX- AND MAB-3-RELATED TRANSCRIPTION FACTOR 2"/>
    <property type="match status" value="1"/>
</dbReference>
<dbReference type="Ensembl" id="ENSFHET00000015030.1">
    <property type="protein sequence ID" value="ENSFHEP00000000739.1"/>
    <property type="gene ID" value="ENSFHEG00000001465.1"/>
</dbReference>
<evidence type="ECO:0000313" key="10">
    <source>
        <dbReference type="Proteomes" id="UP000265000"/>
    </source>
</evidence>
<dbReference type="SUPFAM" id="SSF82927">
    <property type="entry name" value="Cysteine-rich DNA binding domain, (DM domain)"/>
    <property type="match status" value="1"/>
</dbReference>
<dbReference type="GeneTree" id="ENSGT00940000156282"/>
<feature type="region of interest" description="Disordered" evidence="7">
    <location>
        <begin position="388"/>
        <end position="464"/>
    </location>
</feature>
<dbReference type="InterPro" id="IPR026607">
    <property type="entry name" value="DMRT"/>
</dbReference>
<dbReference type="PROSITE" id="PS40000">
    <property type="entry name" value="DM_1"/>
    <property type="match status" value="1"/>
</dbReference>
<dbReference type="GO" id="GO:0046872">
    <property type="term" value="F:metal ion binding"/>
    <property type="evidence" value="ECO:0007669"/>
    <property type="project" value="UniProtKB-KW"/>
</dbReference>
<evidence type="ECO:0000259" key="8">
    <source>
        <dbReference type="PROSITE" id="PS50809"/>
    </source>
</evidence>
<evidence type="ECO:0000313" key="9">
    <source>
        <dbReference type="Ensembl" id="ENSFHEP00000000739.1"/>
    </source>
</evidence>
<proteinExistence type="inferred from homology"/>
<dbReference type="PANTHER" id="PTHR12322">
    <property type="entry name" value="DOUBLESEX AND MAB-3 RELATED TRANSCRIPTION FACTOR DMRT"/>
    <property type="match status" value="1"/>
</dbReference>
<evidence type="ECO:0000256" key="1">
    <source>
        <dbReference type="ARBA" id="ARBA00006834"/>
    </source>
</evidence>
<dbReference type="STRING" id="8078.ENSFHEP00000000739"/>
<evidence type="ECO:0000256" key="4">
    <source>
        <dbReference type="ARBA" id="ARBA00023125"/>
    </source>
</evidence>
<accession>A0A3Q2NP43</accession>
<dbReference type="GO" id="GO:0000978">
    <property type="term" value="F:RNA polymerase II cis-regulatory region sequence-specific DNA binding"/>
    <property type="evidence" value="ECO:0007669"/>
    <property type="project" value="TreeGrafter"/>
</dbReference>
<dbReference type="SMART" id="SM00301">
    <property type="entry name" value="DM"/>
    <property type="match status" value="1"/>
</dbReference>
<dbReference type="InterPro" id="IPR001275">
    <property type="entry name" value="DM_DNA-bd"/>
</dbReference>
<evidence type="ECO:0000256" key="3">
    <source>
        <dbReference type="ARBA" id="ARBA00022833"/>
    </source>
</evidence>
<protein>
    <submittedName>
        <fullName evidence="9">Doublesex and mab-3 related transcription factor 2b</fullName>
    </submittedName>
</protein>
<keyword evidence="4 6" id="KW-0238">DNA-binding</keyword>
<evidence type="ECO:0000256" key="2">
    <source>
        <dbReference type="ARBA" id="ARBA00022723"/>
    </source>
</evidence>
<evidence type="ECO:0000256" key="7">
    <source>
        <dbReference type="SAM" id="MobiDB-lite"/>
    </source>
</evidence>
<dbReference type="AlphaFoldDB" id="A0A3Q2NP43"/>
<dbReference type="PROSITE" id="PS50809">
    <property type="entry name" value="DM_2"/>
    <property type="match status" value="1"/>
</dbReference>
<feature type="domain" description="DM" evidence="8">
    <location>
        <begin position="97"/>
        <end position="144"/>
    </location>
</feature>
<name>A0A3Q2NP43_FUNHE</name>
<reference evidence="9" key="2">
    <citation type="submission" date="2025-09" db="UniProtKB">
        <authorList>
            <consortium name="Ensembl"/>
        </authorList>
    </citation>
    <scope>IDENTIFICATION</scope>
</reference>
<keyword evidence="5 6" id="KW-0539">Nucleus</keyword>
<dbReference type="Gene3D" id="4.10.1040.10">
    <property type="entry name" value="DM DNA-binding domain"/>
    <property type="match status" value="1"/>
</dbReference>
<dbReference type="Pfam" id="PF00751">
    <property type="entry name" value="DM"/>
    <property type="match status" value="1"/>
</dbReference>
<evidence type="ECO:0000256" key="5">
    <source>
        <dbReference type="ARBA" id="ARBA00023242"/>
    </source>
</evidence>
<reference evidence="9" key="1">
    <citation type="submission" date="2025-08" db="UniProtKB">
        <authorList>
            <consortium name="Ensembl"/>
        </authorList>
    </citation>
    <scope>IDENTIFICATION</scope>
</reference>
<dbReference type="GO" id="GO:0000981">
    <property type="term" value="F:DNA-binding transcription factor activity, RNA polymerase II-specific"/>
    <property type="evidence" value="ECO:0007669"/>
    <property type="project" value="TreeGrafter"/>
</dbReference>
<organism evidence="9 10">
    <name type="scientific">Fundulus heteroclitus</name>
    <name type="common">Killifish</name>
    <name type="synonym">Mummichog</name>
    <dbReference type="NCBI Taxonomy" id="8078"/>
    <lineage>
        <taxon>Eukaryota</taxon>
        <taxon>Metazoa</taxon>
        <taxon>Chordata</taxon>
        <taxon>Craniata</taxon>
        <taxon>Vertebrata</taxon>
        <taxon>Euteleostomi</taxon>
        <taxon>Actinopterygii</taxon>
        <taxon>Neopterygii</taxon>
        <taxon>Teleostei</taxon>
        <taxon>Neoteleostei</taxon>
        <taxon>Acanthomorphata</taxon>
        <taxon>Ovalentaria</taxon>
        <taxon>Atherinomorphae</taxon>
        <taxon>Cyprinodontiformes</taxon>
        <taxon>Fundulidae</taxon>
        <taxon>Fundulus</taxon>
    </lineage>
</organism>
<keyword evidence="10" id="KW-1185">Reference proteome</keyword>
<dbReference type="Proteomes" id="UP000265000">
    <property type="component" value="Unplaced"/>
</dbReference>
<feature type="DNA-binding region" description="DM" evidence="6">
    <location>
        <begin position="97"/>
        <end position="144"/>
    </location>
</feature>
<keyword evidence="3 6" id="KW-0862">Zinc</keyword>
<dbReference type="InterPro" id="IPR036407">
    <property type="entry name" value="DM_DNA-bd_sf"/>
</dbReference>
<dbReference type="GO" id="GO:0007548">
    <property type="term" value="P:sex differentiation"/>
    <property type="evidence" value="ECO:0007669"/>
    <property type="project" value="TreeGrafter"/>
</dbReference>
<evidence type="ECO:0000256" key="6">
    <source>
        <dbReference type="PROSITE-ProRule" id="PRU00070"/>
    </source>
</evidence>
<comment type="subcellular location">
    <subcellularLocation>
        <location evidence="6">Nucleus</location>
    </subcellularLocation>
</comment>